<dbReference type="AlphaFoldDB" id="A0A3N0XLS1"/>
<dbReference type="OrthoDB" id="6103117at2759"/>
<dbReference type="Proteomes" id="UP000281406">
    <property type="component" value="Unassembled WGS sequence"/>
</dbReference>
<name>A0A3N0XLS1_ANAGA</name>
<dbReference type="InterPro" id="IPR050150">
    <property type="entry name" value="IgV_Light_Chain"/>
</dbReference>
<comment type="caution">
    <text evidence="2">The sequence shown here is derived from an EMBL/GenBank/DDBJ whole genome shotgun (WGS) entry which is preliminary data.</text>
</comment>
<dbReference type="SUPFAM" id="SSF48726">
    <property type="entry name" value="Immunoglobulin"/>
    <property type="match status" value="1"/>
</dbReference>
<evidence type="ECO:0000313" key="3">
    <source>
        <dbReference type="Proteomes" id="UP000281406"/>
    </source>
</evidence>
<gene>
    <name evidence="2" type="ORF">DPX16_5080</name>
</gene>
<proteinExistence type="predicted"/>
<accession>A0A3N0XLS1</accession>
<protein>
    <submittedName>
        <fullName evidence="2">Ig kappa chain V region 3368</fullName>
    </submittedName>
</protein>
<reference evidence="2 3" key="1">
    <citation type="submission" date="2018-10" db="EMBL/GenBank/DDBJ databases">
        <title>Genome assembly for a Yunnan-Guizhou Plateau 3E fish, Anabarilius grahami (Regan), and its evolutionary and genetic applications.</title>
        <authorList>
            <person name="Jiang W."/>
        </authorList>
    </citation>
    <scope>NUCLEOTIDE SEQUENCE [LARGE SCALE GENOMIC DNA]</scope>
    <source>
        <strain evidence="2">AG-KIZ</strain>
        <tissue evidence="2">Muscle</tissue>
    </source>
</reference>
<feature type="domain" description="Immunoglobulin V-set" evidence="1">
    <location>
        <begin position="1"/>
        <end position="63"/>
    </location>
</feature>
<dbReference type="InterPro" id="IPR036179">
    <property type="entry name" value="Ig-like_dom_sf"/>
</dbReference>
<evidence type="ECO:0000259" key="1">
    <source>
        <dbReference type="SMART" id="SM00406"/>
    </source>
</evidence>
<feature type="non-terminal residue" evidence="2">
    <location>
        <position position="1"/>
    </location>
</feature>
<dbReference type="EMBL" id="RJVU01072342">
    <property type="protein sequence ID" value="ROI37398.1"/>
    <property type="molecule type" value="Genomic_DNA"/>
</dbReference>
<dbReference type="PANTHER" id="PTHR23267">
    <property type="entry name" value="IMMUNOGLOBULIN LIGHT CHAIN"/>
    <property type="match status" value="1"/>
</dbReference>
<sequence>GISGCGLAWYQQKHGEAPKVIITEGNDLYDESFSWNGEQSGTDFTLSISGVQTEDAGHYYCQSVHDINDDWVFTLIKSCTKTSISQSHSD</sequence>
<organism evidence="2 3">
    <name type="scientific">Anabarilius grahami</name>
    <name type="common">Kanglang fish</name>
    <name type="synonym">Barilius grahami</name>
    <dbReference type="NCBI Taxonomy" id="495550"/>
    <lineage>
        <taxon>Eukaryota</taxon>
        <taxon>Metazoa</taxon>
        <taxon>Chordata</taxon>
        <taxon>Craniata</taxon>
        <taxon>Vertebrata</taxon>
        <taxon>Euteleostomi</taxon>
        <taxon>Actinopterygii</taxon>
        <taxon>Neopterygii</taxon>
        <taxon>Teleostei</taxon>
        <taxon>Ostariophysi</taxon>
        <taxon>Cypriniformes</taxon>
        <taxon>Xenocyprididae</taxon>
        <taxon>Xenocypridinae</taxon>
        <taxon>Xenocypridinae incertae sedis</taxon>
        <taxon>Anabarilius</taxon>
    </lineage>
</organism>
<dbReference type="InterPro" id="IPR013783">
    <property type="entry name" value="Ig-like_fold"/>
</dbReference>
<dbReference type="SMART" id="SM00406">
    <property type="entry name" value="IGv"/>
    <property type="match status" value="1"/>
</dbReference>
<keyword evidence="3" id="KW-1185">Reference proteome</keyword>
<dbReference type="Gene3D" id="2.60.40.10">
    <property type="entry name" value="Immunoglobulins"/>
    <property type="match status" value="1"/>
</dbReference>
<dbReference type="Pfam" id="PF07686">
    <property type="entry name" value="V-set"/>
    <property type="match status" value="1"/>
</dbReference>
<dbReference type="InterPro" id="IPR013106">
    <property type="entry name" value="Ig_V-set"/>
</dbReference>
<evidence type="ECO:0000313" key="2">
    <source>
        <dbReference type="EMBL" id="ROI37398.1"/>
    </source>
</evidence>